<dbReference type="Pfam" id="PF13087">
    <property type="entry name" value="AAA_12"/>
    <property type="match status" value="1"/>
</dbReference>
<evidence type="ECO:0000313" key="2">
    <source>
        <dbReference type="EMBL" id="SSZ55989.1"/>
    </source>
</evidence>
<dbReference type="AlphaFoldDB" id="A0A376C1U9"/>
<dbReference type="PANTHER" id="PTHR10887">
    <property type="entry name" value="DNA2/NAM7 HELICASE FAMILY"/>
    <property type="match status" value="1"/>
</dbReference>
<sequence length="213" mass="24298">MPKDAVHLTSKYFYEVFGDEAIKPVERPNEQEHNLDLKVDSSIIFLDIGNAVRSEVDGNGSSKNRVSAKLIPQLLQKLDNFDRVKNYSIGVITGYKAQLREINKNLKPLYSNKLKRIKMKDVAVSVVDKFQGLEKDIIVFDLVRSNQNTLGFLANANRINVALSRHKKLLIIIGNYEWLLQAKSHNSSGKAALQNYLKAIKEEWRVNTIEQIF</sequence>
<dbReference type="InterPro" id="IPR045055">
    <property type="entry name" value="DNA2/NAM7-like"/>
</dbReference>
<dbReference type="PANTHER" id="PTHR10887:SF495">
    <property type="entry name" value="HELICASE SENATAXIN ISOFORM X1-RELATED"/>
    <property type="match status" value="1"/>
</dbReference>
<proteinExistence type="predicted"/>
<dbReference type="GO" id="GO:0004386">
    <property type="term" value="F:helicase activity"/>
    <property type="evidence" value="ECO:0007669"/>
    <property type="project" value="UniProtKB-KW"/>
</dbReference>
<keyword evidence="2" id="KW-0067">ATP-binding</keyword>
<dbReference type="SUPFAM" id="SSF52540">
    <property type="entry name" value="P-loop containing nucleoside triphosphate hydrolases"/>
    <property type="match status" value="1"/>
</dbReference>
<keyword evidence="2" id="KW-0547">Nucleotide-binding</keyword>
<gene>
    <name evidence="2" type="ORF">NCTC11661_01389</name>
</gene>
<evidence type="ECO:0000259" key="1">
    <source>
        <dbReference type="Pfam" id="PF13087"/>
    </source>
</evidence>
<evidence type="ECO:0000313" key="3">
    <source>
        <dbReference type="Proteomes" id="UP000255515"/>
    </source>
</evidence>
<name>A0A376C1U9_9FLAO</name>
<dbReference type="Gene3D" id="3.40.50.300">
    <property type="entry name" value="P-loop containing nucleotide triphosphate hydrolases"/>
    <property type="match status" value="1"/>
</dbReference>
<dbReference type="InterPro" id="IPR041679">
    <property type="entry name" value="DNA2/NAM7-like_C"/>
</dbReference>
<accession>A0A376C1U9</accession>
<dbReference type="EMBL" id="UFTJ01000002">
    <property type="protein sequence ID" value="SSZ55989.1"/>
    <property type="molecule type" value="Genomic_DNA"/>
</dbReference>
<organism evidence="2 3">
    <name type="scientific">Bergeyella zoohelcum</name>
    <dbReference type="NCBI Taxonomy" id="1015"/>
    <lineage>
        <taxon>Bacteria</taxon>
        <taxon>Pseudomonadati</taxon>
        <taxon>Bacteroidota</taxon>
        <taxon>Flavobacteriia</taxon>
        <taxon>Flavobacteriales</taxon>
        <taxon>Weeksellaceae</taxon>
        <taxon>Bergeyella</taxon>
    </lineage>
</organism>
<dbReference type="CDD" id="cd18808">
    <property type="entry name" value="SF1_C_Upf1"/>
    <property type="match status" value="1"/>
</dbReference>
<keyword evidence="2" id="KW-0378">Hydrolase</keyword>
<dbReference type="RefSeq" id="WP_260377724.1">
    <property type="nucleotide sequence ID" value="NZ_UFTJ01000002.1"/>
</dbReference>
<feature type="domain" description="DNA2/NAM7 helicase-like C-terminal" evidence="1">
    <location>
        <begin position="3"/>
        <end position="176"/>
    </location>
</feature>
<dbReference type="Proteomes" id="UP000255515">
    <property type="component" value="Unassembled WGS sequence"/>
</dbReference>
<dbReference type="InterPro" id="IPR047187">
    <property type="entry name" value="SF1_C_Upf1"/>
</dbReference>
<keyword evidence="2" id="KW-0347">Helicase</keyword>
<dbReference type="InterPro" id="IPR027417">
    <property type="entry name" value="P-loop_NTPase"/>
</dbReference>
<reference evidence="2 3" key="1">
    <citation type="submission" date="2018-06" db="EMBL/GenBank/DDBJ databases">
        <authorList>
            <consortium name="Pathogen Informatics"/>
            <person name="Doyle S."/>
        </authorList>
    </citation>
    <scope>NUCLEOTIDE SEQUENCE [LARGE SCALE GENOMIC DNA]</scope>
    <source>
        <strain evidence="2 3">NCTC11661</strain>
    </source>
</reference>
<protein>
    <submittedName>
        <fullName evidence="2">Putative DNA helicase</fullName>
    </submittedName>
</protein>